<proteinExistence type="predicted"/>
<dbReference type="EMBL" id="CAUYUJ010016949">
    <property type="protein sequence ID" value="CAK0870337.1"/>
    <property type="molecule type" value="Genomic_DNA"/>
</dbReference>
<feature type="transmembrane region" description="Helical" evidence="2">
    <location>
        <begin position="200"/>
        <end position="218"/>
    </location>
</feature>
<keyword evidence="2" id="KW-0812">Transmembrane</keyword>
<feature type="transmembrane region" description="Helical" evidence="2">
    <location>
        <begin position="152"/>
        <end position="173"/>
    </location>
</feature>
<keyword evidence="2" id="KW-1133">Transmembrane helix</keyword>
<evidence type="ECO:0000313" key="3">
    <source>
        <dbReference type="EMBL" id="CAK0870337.1"/>
    </source>
</evidence>
<feature type="region of interest" description="Disordered" evidence="1">
    <location>
        <begin position="1"/>
        <end position="22"/>
    </location>
</feature>
<organism evidence="3 4">
    <name type="scientific">Prorocentrum cordatum</name>
    <dbReference type="NCBI Taxonomy" id="2364126"/>
    <lineage>
        <taxon>Eukaryota</taxon>
        <taxon>Sar</taxon>
        <taxon>Alveolata</taxon>
        <taxon>Dinophyceae</taxon>
        <taxon>Prorocentrales</taxon>
        <taxon>Prorocentraceae</taxon>
        <taxon>Prorocentrum</taxon>
    </lineage>
</organism>
<comment type="caution">
    <text evidence="3">The sequence shown here is derived from an EMBL/GenBank/DDBJ whole genome shotgun (WGS) entry which is preliminary data.</text>
</comment>
<keyword evidence="2" id="KW-0472">Membrane</keyword>
<reference evidence="3" key="1">
    <citation type="submission" date="2023-10" db="EMBL/GenBank/DDBJ databases">
        <authorList>
            <person name="Chen Y."/>
            <person name="Shah S."/>
            <person name="Dougan E. K."/>
            <person name="Thang M."/>
            <person name="Chan C."/>
        </authorList>
    </citation>
    <scope>NUCLEOTIDE SEQUENCE [LARGE SCALE GENOMIC DNA]</scope>
</reference>
<keyword evidence="4" id="KW-1185">Reference proteome</keyword>
<feature type="transmembrane region" description="Helical" evidence="2">
    <location>
        <begin position="91"/>
        <end position="110"/>
    </location>
</feature>
<evidence type="ECO:0000313" key="4">
    <source>
        <dbReference type="Proteomes" id="UP001189429"/>
    </source>
</evidence>
<evidence type="ECO:0000256" key="1">
    <source>
        <dbReference type="SAM" id="MobiDB-lite"/>
    </source>
</evidence>
<accession>A0ABN9VBE6</accession>
<gene>
    <name evidence="3" type="ORF">PCOR1329_LOCUS56475</name>
</gene>
<protein>
    <submittedName>
        <fullName evidence="3">Uncharacterized protein</fullName>
    </submittedName>
</protein>
<name>A0ABN9VBE6_9DINO</name>
<dbReference type="Proteomes" id="UP001189429">
    <property type="component" value="Unassembled WGS sequence"/>
</dbReference>
<evidence type="ECO:0000256" key="2">
    <source>
        <dbReference type="SAM" id="Phobius"/>
    </source>
</evidence>
<sequence>MGDAQAHSARHERQKLLRQKSVGGDREVRWLDEASKSPAAQRIDMLLATVTSEKECEQLKREAFKMVYDSLGQELEGKDLERVVVVRNETAGFKSTIFFAIITLGLYLVFGGHDDDIILVLTRQGNVLQLKIDRPLCCPGTSGEVFASFVKYMGMLFVIVGLPNILFMLAMNITWQEEIAMLRAETNDFKDIPALIEKKLPFVICSLVLLSMWLYSLLPHGYMDEHRRRHMARECTTAQMCQWGHMFRRRSSLHLHFGKYPSQHVLDLQGSLGIGHAVGTVPPASLSSVSAGMTSSTLIVSLTVFLTCVTGIETAFSWTDRAIAMEDFAVMQTYCIEGSGPTKEKCNRDHCESYLVHGHDTVNPHFCNLVQVTDSETTCKQYNKSPPCCGGCAKGAFEGIYDEGTLGNIKTIISLCSDTGTILFALLAAKHAISISRATDQISVTISRRTKRSYKTMTANTALTAVMANDFAQTIMNQASKDRGIGHSFEAKEGDGNSWTGVRNFVMTDEFDTWKDFFNKDLTAVPDTRWTLRLEVPRKLLGIEQDEEVIAGWIEMPLLPPSISLMDIMMGKIWYLMLPFGKTRHAVVVTDRRLFYVRHRRPFLPIKCLGTDLRVDVFRHDHDVCYGKMVRHKLNTPQRFIHQVLLQEKFLPGTAVMQTRFGALQLSRNHGDIVGVYNVVMSLSRHAPEFITEQHLAENGVVPAACQAIVDHAFVRTSDKEGNLFTIRPQSDDTVQPQPTLHLASGSKEKMLFHLSVKNTTDIYSKCYSNLDIAITSARVFFWKRDCYKKFDCCALPCWCFVWLGFMNRINNPINLHNEMSFMTLPSILSFSTDASVVSPSWLVPHHMPLKWPCVEMLCAHLTRLAVRGDYDVKSRSQWVICPRRTGPSSHLLLLWRLKASAYAETEMYVAHEVKPFIFSGMPDADAQDIFDGIGYIAEDGAAVEELISAQAEDLETLRKIMCTVQDSCHRLLDEVDVLGGGIA</sequence>